<dbReference type="Gene3D" id="3.30.465.10">
    <property type="match status" value="1"/>
</dbReference>
<dbReference type="InterPro" id="IPR005170">
    <property type="entry name" value="Transptr-assoc_dom"/>
</dbReference>
<protein>
    <recommendedName>
        <fullName evidence="3">CBS domain-containing protein</fullName>
    </recommendedName>
</protein>
<dbReference type="Pfam" id="PF03471">
    <property type="entry name" value="CorC_HlyC"/>
    <property type="match status" value="1"/>
</dbReference>
<dbReference type="EMBL" id="UINC01000127">
    <property type="protein sequence ID" value="SUZ49635.1"/>
    <property type="molecule type" value="Genomic_DNA"/>
</dbReference>
<dbReference type="InterPro" id="IPR044751">
    <property type="entry name" value="Ion_transp-like_CBS"/>
</dbReference>
<proteinExistence type="predicted"/>
<name>A0A381N517_9ZZZZ</name>
<dbReference type="SUPFAM" id="SSF54631">
    <property type="entry name" value="CBS-domain pair"/>
    <property type="match status" value="1"/>
</dbReference>
<dbReference type="GO" id="GO:0005886">
    <property type="term" value="C:plasma membrane"/>
    <property type="evidence" value="ECO:0007669"/>
    <property type="project" value="TreeGrafter"/>
</dbReference>
<dbReference type="SMART" id="SM01091">
    <property type="entry name" value="CorC_HlyC"/>
    <property type="match status" value="1"/>
</dbReference>
<gene>
    <name evidence="4" type="ORF">METZ01_LOCUS2489</name>
</gene>
<dbReference type="InterPro" id="IPR016169">
    <property type="entry name" value="FAD-bd_PCMH_sub2"/>
</dbReference>
<dbReference type="InterPro" id="IPR046342">
    <property type="entry name" value="CBS_dom_sf"/>
</dbReference>
<evidence type="ECO:0000259" key="3">
    <source>
        <dbReference type="PROSITE" id="PS51371"/>
    </source>
</evidence>
<feature type="domain" description="CBS" evidence="3">
    <location>
        <begin position="65"/>
        <end position="125"/>
    </location>
</feature>
<dbReference type="PANTHER" id="PTHR22777:SF27">
    <property type="entry name" value="MAGNESIUM AND COBALT EFFLUX PROTEIN CORC"/>
    <property type="match status" value="1"/>
</dbReference>
<dbReference type="SUPFAM" id="SSF56176">
    <property type="entry name" value="FAD-binding/transporter-associated domain-like"/>
    <property type="match status" value="1"/>
</dbReference>
<dbReference type="SMART" id="SM00116">
    <property type="entry name" value="CBS"/>
    <property type="match status" value="2"/>
</dbReference>
<dbReference type="InterPro" id="IPR036318">
    <property type="entry name" value="FAD-bd_PCMH-like_sf"/>
</dbReference>
<dbReference type="Pfam" id="PF00571">
    <property type="entry name" value="CBS"/>
    <property type="match status" value="2"/>
</dbReference>
<dbReference type="CDD" id="cd04590">
    <property type="entry name" value="CBS_pair_CorC_HlyC_assoc"/>
    <property type="match status" value="1"/>
</dbReference>
<feature type="domain" description="CBS" evidence="3">
    <location>
        <begin position="131"/>
        <end position="188"/>
    </location>
</feature>
<dbReference type="PANTHER" id="PTHR22777">
    <property type="entry name" value="HEMOLYSIN-RELATED"/>
    <property type="match status" value="1"/>
</dbReference>
<dbReference type="PROSITE" id="PS51371">
    <property type="entry name" value="CBS"/>
    <property type="match status" value="2"/>
</dbReference>
<sequence length="293" mass="33595">MIMKLFFEKIFFSKRLKDLFREKKSPTISKVLSNFYNDEREFTPEEKSMLDNVIGFDSSRVEDCMVPRADIVSIELRATVAQILKIFSECNHSRLPIYKDTLDNPVGMIHIKDLIGVISKDTFAETKIESFLREVIFVPPSMKSRDLLVRMQSSRIHMALVIDEYGGTDGLVTIEDLIEEIVGEIDDELYEEDPDRIIIAESHIDVSARTNIEEISDIIGFSLYPDEIDEEISTIGGLVFILAGRVPQRGELVVHPLGFEIEIRDADARKIKKVRLRIKAHEKPQENLNEPQI</sequence>
<dbReference type="GO" id="GO:0050660">
    <property type="term" value="F:flavin adenine dinucleotide binding"/>
    <property type="evidence" value="ECO:0007669"/>
    <property type="project" value="InterPro"/>
</dbReference>
<keyword evidence="1" id="KW-0677">Repeat</keyword>
<dbReference type="AlphaFoldDB" id="A0A381N517"/>
<evidence type="ECO:0000256" key="1">
    <source>
        <dbReference type="ARBA" id="ARBA00022737"/>
    </source>
</evidence>
<organism evidence="4">
    <name type="scientific">marine metagenome</name>
    <dbReference type="NCBI Taxonomy" id="408172"/>
    <lineage>
        <taxon>unclassified sequences</taxon>
        <taxon>metagenomes</taxon>
        <taxon>ecological metagenomes</taxon>
    </lineage>
</organism>
<evidence type="ECO:0000313" key="4">
    <source>
        <dbReference type="EMBL" id="SUZ49635.1"/>
    </source>
</evidence>
<reference evidence="4" key="1">
    <citation type="submission" date="2018-05" db="EMBL/GenBank/DDBJ databases">
        <authorList>
            <person name="Lanie J.A."/>
            <person name="Ng W.-L."/>
            <person name="Kazmierczak K.M."/>
            <person name="Andrzejewski T.M."/>
            <person name="Davidsen T.M."/>
            <person name="Wayne K.J."/>
            <person name="Tettelin H."/>
            <person name="Glass J.I."/>
            <person name="Rusch D."/>
            <person name="Podicherti R."/>
            <person name="Tsui H.-C.T."/>
            <person name="Winkler M.E."/>
        </authorList>
    </citation>
    <scope>NUCLEOTIDE SEQUENCE</scope>
</reference>
<accession>A0A381N517</accession>
<dbReference type="FunFam" id="3.10.580.10:FF:000002">
    <property type="entry name" value="Magnesium/cobalt efflux protein CorC"/>
    <property type="match status" value="1"/>
</dbReference>
<keyword evidence="2" id="KW-0129">CBS domain</keyword>
<dbReference type="Gene3D" id="3.10.580.10">
    <property type="entry name" value="CBS-domain"/>
    <property type="match status" value="1"/>
</dbReference>
<dbReference type="InterPro" id="IPR000644">
    <property type="entry name" value="CBS_dom"/>
</dbReference>
<evidence type="ECO:0000256" key="2">
    <source>
        <dbReference type="ARBA" id="ARBA00023122"/>
    </source>
</evidence>